<dbReference type="GO" id="GO:0005794">
    <property type="term" value="C:Golgi apparatus"/>
    <property type="evidence" value="ECO:0007669"/>
    <property type="project" value="UniProtKB-SubCell"/>
</dbReference>
<dbReference type="PANTHER" id="PTHR12450:SF14">
    <property type="entry name" value="GLYCOSAMINOGLYCAN XYLOSYLKINASE"/>
    <property type="match status" value="1"/>
</dbReference>
<feature type="binding site" evidence="8">
    <location>
        <position position="332"/>
    </location>
    <ligand>
        <name>Mn(2+)</name>
        <dbReference type="ChEBI" id="CHEBI:29035"/>
    </ligand>
</feature>
<evidence type="ECO:0000256" key="3">
    <source>
        <dbReference type="ARBA" id="ARBA00023034"/>
    </source>
</evidence>
<keyword evidence="5" id="KW-0325">Glycoprotein</keyword>
<keyword evidence="3" id="KW-0333">Golgi apparatus</keyword>
<dbReference type="GO" id="GO:0016773">
    <property type="term" value="F:phosphotransferase activity, alcohol group as acceptor"/>
    <property type="evidence" value="ECO:0007669"/>
    <property type="project" value="TreeGrafter"/>
</dbReference>
<evidence type="ECO:0000256" key="4">
    <source>
        <dbReference type="ARBA" id="ARBA00023157"/>
    </source>
</evidence>
<dbReference type="GO" id="GO:0046872">
    <property type="term" value="F:metal ion binding"/>
    <property type="evidence" value="ECO:0007669"/>
    <property type="project" value="UniProtKB-KW"/>
</dbReference>
<dbReference type="InterPro" id="IPR024869">
    <property type="entry name" value="FAM20"/>
</dbReference>
<keyword evidence="7" id="KW-0547">Nucleotide-binding</keyword>
<accession>A0A6J1NG80</accession>
<evidence type="ECO:0000256" key="5">
    <source>
        <dbReference type="ARBA" id="ARBA00023180"/>
    </source>
</evidence>
<keyword evidence="7" id="KW-0067">ATP-binding</keyword>
<sequence>MMSMNYAFGFSLFLLVLVALNIYFFYTLNTVGARSPKFNVPSMKLDLTSSVFKDIYDYLNYLPSNYKIKNPKFLPIQNNLLASFNSSHNINNQDVWSETENWSSEESLFPHTNGAPGRILQAIQTSQIALVDNAPKGTQLKLLLLLEGKQKIYFKPKRYDLDHVIIGNIYGGFDRHNSEVFAYYLAMVLNFRWIPPSVIRRIHIHKDIMPVATAGLKRTMVKNESGSLCIYGKCFYCKVNETVCPDSKGEIEGAAILYLDRQFKIHKSPWKRSYSTKKMEWETDNDFCKKVKGALSTKRLLNLIDVAIFDFLIQNGDRHRYEVYKDQIVLLDNGKGLGNAMVDELDILAPLYQCCILSTSTWQKLEMLSGGSLTETIKKLGALRNDKLATEEHFKAVERRLLKVFATVQYCIGKHGRSKVFQNGLF</sequence>
<organism evidence="10 11">
    <name type="scientific">Bicyclus anynana</name>
    <name type="common">Squinting bush brown butterfly</name>
    <dbReference type="NCBI Taxonomy" id="110368"/>
    <lineage>
        <taxon>Eukaryota</taxon>
        <taxon>Metazoa</taxon>
        <taxon>Ecdysozoa</taxon>
        <taxon>Arthropoda</taxon>
        <taxon>Hexapoda</taxon>
        <taxon>Insecta</taxon>
        <taxon>Pterygota</taxon>
        <taxon>Neoptera</taxon>
        <taxon>Endopterygota</taxon>
        <taxon>Lepidoptera</taxon>
        <taxon>Glossata</taxon>
        <taxon>Ditrysia</taxon>
        <taxon>Papilionoidea</taxon>
        <taxon>Nymphalidae</taxon>
        <taxon>Satyrinae</taxon>
        <taxon>Satyrini</taxon>
        <taxon>Mycalesina</taxon>
        <taxon>Bicyclus</taxon>
    </lineage>
</organism>
<evidence type="ECO:0000259" key="9">
    <source>
        <dbReference type="Pfam" id="PF06702"/>
    </source>
</evidence>
<evidence type="ECO:0000256" key="2">
    <source>
        <dbReference type="ARBA" id="ARBA00006557"/>
    </source>
</evidence>
<dbReference type="OrthoDB" id="8583677at2759"/>
<protein>
    <submittedName>
        <fullName evidence="11">Glycosaminoglycan xylosylkinase homolog isoform X1</fullName>
    </submittedName>
</protein>
<keyword evidence="4" id="KW-1015">Disulfide bond</keyword>
<dbReference type="KEGG" id="bany:112052088"/>
<dbReference type="RefSeq" id="XP_023946785.2">
    <property type="nucleotide sequence ID" value="XM_024091017.2"/>
</dbReference>
<keyword evidence="8" id="KW-0464">Manganese</keyword>
<keyword evidence="10" id="KW-1185">Reference proteome</keyword>
<dbReference type="GO" id="GO:0005524">
    <property type="term" value="F:ATP binding"/>
    <property type="evidence" value="ECO:0007669"/>
    <property type="project" value="UniProtKB-KW"/>
</dbReference>
<feature type="binding site" evidence="7">
    <location>
        <position position="332"/>
    </location>
    <ligand>
        <name>ATP</name>
        <dbReference type="ChEBI" id="CHEBI:30616"/>
    </ligand>
</feature>
<gene>
    <name evidence="11" type="primary">LOC112052088</name>
</gene>
<reference evidence="11" key="2">
    <citation type="submission" date="2025-08" db="UniProtKB">
        <authorList>
            <consortium name="RefSeq"/>
        </authorList>
    </citation>
    <scope>IDENTIFICATION</scope>
</reference>
<dbReference type="GeneID" id="112052088"/>
<comment type="cofactor">
    <cofactor evidence="8">
        <name>Mn(2+)</name>
        <dbReference type="ChEBI" id="CHEBI:29035"/>
    </cofactor>
</comment>
<feature type="binding site" evidence="7">
    <location>
        <position position="322"/>
    </location>
    <ligand>
        <name>ATP</name>
        <dbReference type="ChEBI" id="CHEBI:30616"/>
    </ligand>
</feature>
<evidence type="ECO:0000256" key="6">
    <source>
        <dbReference type="PIRSR" id="PIRSR624869-1"/>
    </source>
</evidence>
<keyword evidence="8" id="KW-0479">Metal-binding</keyword>
<feature type="binding site" evidence="7">
    <location>
        <position position="139"/>
    </location>
    <ligand>
        <name>ATP</name>
        <dbReference type="ChEBI" id="CHEBI:30616"/>
    </ligand>
</feature>
<dbReference type="PANTHER" id="PTHR12450">
    <property type="entry name" value="DENTIN MATRIX PROTEIN 4 PROTEIN FAM20"/>
    <property type="match status" value="1"/>
</dbReference>
<evidence type="ECO:0000256" key="7">
    <source>
        <dbReference type="PIRSR" id="PIRSR624869-2"/>
    </source>
</evidence>
<name>A0A6J1NG80_BICAN</name>
<evidence type="ECO:0000256" key="1">
    <source>
        <dbReference type="ARBA" id="ARBA00004555"/>
    </source>
</evidence>
<dbReference type="InterPro" id="IPR009581">
    <property type="entry name" value="FAM20_C"/>
</dbReference>
<dbReference type="Proteomes" id="UP001652582">
    <property type="component" value="Chromosome 1"/>
</dbReference>
<dbReference type="AlphaFoldDB" id="A0A6J1NG80"/>
<evidence type="ECO:0000313" key="11">
    <source>
        <dbReference type="RefSeq" id="XP_023946785.2"/>
    </source>
</evidence>
<comment type="subcellular location">
    <subcellularLocation>
        <location evidence="1">Golgi apparatus</location>
    </subcellularLocation>
</comment>
<dbReference type="Pfam" id="PF06702">
    <property type="entry name" value="Fam20C"/>
    <property type="match status" value="1"/>
</dbReference>
<evidence type="ECO:0000256" key="8">
    <source>
        <dbReference type="PIRSR" id="PIRSR624869-3"/>
    </source>
</evidence>
<feature type="binding site" evidence="7">
    <location>
        <begin position="256"/>
        <end position="259"/>
    </location>
    <ligand>
        <name>ATP</name>
        <dbReference type="ChEBI" id="CHEBI:30616"/>
    </ligand>
</feature>
<feature type="domain" description="FAM20 C-terminal" evidence="9">
    <location>
        <begin position="222"/>
        <end position="420"/>
    </location>
</feature>
<evidence type="ECO:0000313" key="10">
    <source>
        <dbReference type="Proteomes" id="UP001652582"/>
    </source>
</evidence>
<feature type="active site" evidence="6">
    <location>
        <position position="317"/>
    </location>
</feature>
<reference evidence="10" key="1">
    <citation type="submission" date="2025-05" db="UniProtKB">
        <authorList>
            <consortium name="RefSeq"/>
        </authorList>
    </citation>
    <scope>NUCLEOTIDE SEQUENCE [LARGE SCALE GENOMIC DNA]</scope>
</reference>
<feature type="binding site" evidence="8">
    <location>
        <position position="174"/>
    </location>
    <ligand>
        <name>Mn(2+)</name>
        <dbReference type="ChEBI" id="CHEBI:29035"/>
    </ligand>
</feature>
<feature type="binding site" evidence="7">
    <location>
        <position position="155"/>
    </location>
    <ligand>
        <name>ATP</name>
        <dbReference type="ChEBI" id="CHEBI:30616"/>
    </ligand>
</feature>
<proteinExistence type="inferred from homology"/>
<comment type="similarity">
    <text evidence="2">Belongs to the FAM20 family.</text>
</comment>